<name>A0A1X7SDN9_AMPQE</name>
<dbReference type="EnsemblMetazoa" id="Aqu2.1.00177_001">
    <property type="protein sequence ID" value="Aqu2.1.00177_001"/>
    <property type="gene ID" value="Aqu2.1.00177"/>
</dbReference>
<proteinExistence type="predicted"/>
<dbReference type="AlphaFoldDB" id="A0A1X7SDN9"/>
<keyword evidence="1" id="KW-1133">Transmembrane helix</keyword>
<evidence type="ECO:0000313" key="2">
    <source>
        <dbReference type="EnsemblMetazoa" id="Aqu2.1.00177_001"/>
    </source>
</evidence>
<feature type="transmembrane region" description="Helical" evidence="1">
    <location>
        <begin position="32"/>
        <end position="57"/>
    </location>
</feature>
<protein>
    <submittedName>
        <fullName evidence="2">Uncharacterized protein</fullName>
    </submittedName>
</protein>
<organism evidence="2">
    <name type="scientific">Amphimedon queenslandica</name>
    <name type="common">Sponge</name>
    <dbReference type="NCBI Taxonomy" id="400682"/>
    <lineage>
        <taxon>Eukaryota</taxon>
        <taxon>Metazoa</taxon>
        <taxon>Porifera</taxon>
        <taxon>Demospongiae</taxon>
        <taxon>Heteroscleromorpha</taxon>
        <taxon>Haplosclerida</taxon>
        <taxon>Niphatidae</taxon>
        <taxon>Amphimedon</taxon>
    </lineage>
</organism>
<evidence type="ECO:0000256" key="1">
    <source>
        <dbReference type="SAM" id="Phobius"/>
    </source>
</evidence>
<keyword evidence="1" id="KW-0812">Transmembrane</keyword>
<reference evidence="2" key="1">
    <citation type="submission" date="2017-05" db="UniProtKB">
        <authorList>
            <consortium name="EnsemblMetazoa"/>
        </authorList>
    </citation>
    <scope>IDENTIFICATION</scope>
</reference>
<keyword evidence="1" id="KW-0472">Membrane</keyword>
<sequence>MVLKEFSNLLHFLMVHKKFELIPIKSGLSTEVAIGIGIGIGVLPMLFIFLVIVPVICKRNIKKDNATTTNITTTTTTNNPVIYDIPTDTVQFSNVSVSMEENAAYGSANVRGVVYNT</sequence>
<dbReference type="InParanoid" id="A0A1X7SDN9"/>
<accession>A0A1X7SDN9</accession>